<protein>
    <submittedName>
        <fullName evidence="2">Uncharacterized protein</fullName>
    </submittedName>
</protein>
<proteinExistence type="predicted"/>
<accession>A0A8S5LGC5</accession>
<reference evidence="2" key="1">
    <citation type="journal article" date="2021" name="Proc. Natl. Acad. Sci. U.S.A.">
        <title>A Catalog of Tens of Thousands of Viruses from Human Metagenomes Reveals Hidden Associations with Chronic Diseases.</title>
        <authorList>
            <person name="Tisza M.J."/>
            <person name="Buck C.B."/>
        </authorList>
    </citation>
    <scope>NUCLEOTIDE SEQUENCE</scope>
    <source>
        <strain evidence="2">CtDo63</strain>
    </source>
</reference>
<keyword evidence="1" id="KW-0812">Transmembrane</keyword>
<evidence type="ECO:0000313" key="2">
    <source>
        <dbReference type="EMBL" id="DAD68994.1"/>
    </source>
</evidence>
<feature type="transmembrane region" description="Helical" evidence="1">
    <location>
        <begin position="98"/>
        <end position="117"/>
    </location>
</feature>
<organism evidence="2">
    <name type="scientific">Siphoviridae sp. ctDo63</name>
    <dbReference type="NCBI Taxonomy" id="2823571"/>
    <lineage>
        <taxon>Viruses</taxon>
        <taxon>Duplodnaviria</taxon>
        <taxon>Heunggongvirae</taxon>
        <taxon>Uroviricota</taxon>
        <taxon>Caudoviricetes</taxon>
    </lineage>
</organism>
<keyword evidence="1" id="KW-1133">Transmembrane helix</keyword>
<name>A0A8S5LGC5_9CAUD</name>
<evidence type="ECO:0000256" key="1">
    <source>
        <dbReference type="SAM" id="Phobius"/>
    </source>
</evidence>
<keyword evidence="1" id="KW-0472">Membrane</keyword>
<sequence>MVSRASSGRPFSSSGRRRYCPLNQIIGRKSQSMGLPAQVRGSLSSRMSAIFQSCQLIQQLLAACGFVHPLHHLGGGDSLRVEALAPGHRLARIAHRRLVLLVLLAFLGPALGAVLGYCCRAGVPRLFGGCGPVEVVEDVVDPAKVVFGQTQPCGGPCAQDLVEAAHGNAGLCTETVAKADILPVAAGRLGLGVPGHLVDGILQTVEVVGVQKRKIKFLTTNVHIVLLLHAYGGIACDGIADPGGRVLFGEVVERLRDADALKIGGKSRICACTAAHIAGQDERALALFALASAKGEVEVGHHDALAGAERDPVGEQKVLKGVAHIAVALNGEGALGAALGGDRAGADVGVVRGGGVQCAAVLPHMVSTDHPVFHVGLAGLGLDGQQEVIGGLDAGIVGAGGQARQLDGFGNSHKKTPFDSAFGLVILQPELELHPAAARLGGDDVAAGRHRNAQRLFAAAQPGQVMPVVLGQHPLGQLLKKAAVCDLDALSLAVVAAADEDVALGEVAAGKENSRHRVGGAVLDGKLGHRLRREAGNAEGRAVFALFLGDEGAGLEPLPHGRDGGFLAHKWPIPPQKVVTALVPKRASASP</sequence>
<dbReference type="EMBL" id="BK014713">
    <property type="protein sequence ID" value="DAD68994.1"/>
    <property type="molecule type" value="Genomic_DNA"/>
</dbReference>